<gene>
    <name evidence="2" type="ORF">LG943_13740</name>
</gene>
<dbReference type="Pfam" id="PF10615">
    <property type="entry name" value="DUF2470"/>
    <property type="match status" value="1"/>
</dbReference>
<accession>A0A9X3NNM2</accession>
<sequence>MEPDPAATPFTPEVVRAVTAHMNDDHPRETLIICRALGGHPDAASARMVGLDTEGGDYRAVVGGAEVAVRIPWSRPLTERAQVRAEVVRMYRESCDLLGVSPGADPGRH</sequence>
<dbReference type="InterPro" id="IPR019595">
    <property type="entry name" value="DUF2470"/>
</dbReference>
<evidence type="ECO:0000313" key="2">
    <source>
        <dbReference type="EMBL" id="MDA0565366.1"/>
    </source>
</evidence>
<keyword evidence="3" id="KW-1185">Reference proteome</keyword>
<dbReference type="RefSeq" id="WP_270072642.1">
    <property type="nucleotide sequence ID" value="NZ_JAJAQC010000020.1"/>
</dbReference>
<feature type="domain" description="DUF2470" evidence="1">
    <location>
        <begin position="18"/>
        <end position="90"/>
    </location>
</feature>
<evidence type="ECO:0000313" key="3">
    <source>
        <dbReference type="Proteomes" id="UP001140076"/>
    </source>
</evidence>
<dbReference type="AlphaFoldDB" id="A0A9X3NNM2"/>
<dbReference type="EMBL" id="JAJAQC010000020">
    <property type="protein sequence ID" value="MDA0565366.1"/>
    <property type="molecule type" value="Genomic_DNA"/>
</dbReference>
<reference evidence="2" key="1">
    <citation type="submission" date="2021-10" db="EMBL/GenBank/DDBJ databases">
        <title>Streptomonospora sp. nov., isolated from mangrove soil.</title>
        <authorList>
            <person name="Chen X."/>
            <person name="Ge X."/>
            <person name="Liu W."/>
        </authorList>
    </citation>
    <scope>NUCLEOTIDE SEQUENCE</scope>
    <source>
        <strain evidence="2">S1-112</strain>
    </source>
</reference>
<dbReference type="Proteomes" id="UP001140076">
    <property type="component" value="Unassembled WGS sequence"/>
</dbReference>
<dbReference type="InterPro" id="IPR037119">
    <property type="entry name" value="Haem_oxidase_HugZ-like_sf"/>
</dbReference>
<name>A0A9X3NNM2_9ACTN</name>
<comment type="caution">
    <text evidence="2">The sequence shown here is derived from an EMBL/GenBank/DDBJ whole genome shotgun (WGS) entry which is preliminary data.</text>
</comment>
<dbReference type="Gene3D" id="3.20.180.10">
    <property type="entry name" value="PNP-oxidase-like"/>
    <property type="match status" value="1"/>
</dbReference>
<organism evidence="2 3">
    <name type="scientific">Streptomonospora mangrovi</name>
    <dbReference type="NCBI Taxonomy" id="2883123"/>
    <lineage>
        <taxon>Bacteria</taxon>
        <taxon>Bacillati</taxon>
        <taxon>Actinomycetota</taxon>
        <taxon>Actinomycetes</taxon>
        <taxon>Streptosporangiales</taxon>
        <taxon>Nocardiopsidaceae</taxon>
        <taxon>Streptomonospora</taxon>
    </lineage>
</organism>
<proteinExistence type="predicted"/>
<protein>
    <submittedName>
        <fullName evidence="2">DUF2470 domain-containing protein</fullName>
    </submittedName>
</protein>
<evidence type="ECO:0000259" key="1">
    <source>
        <dbReference type="Pfam" id="PF10615"/>
    </source>
</evidence>
<dbReference type="SUPFAM" id="SSF50475">
    <property type="entry name" value="FMN-binding split barrel"/>
    <property type="match status" value="1"/>
</dbReference>